<evidence type="ECO:0000313" key="3">
    <source>
        <dbReference type="EMBL" id="OYR12107.1"/>
    </source>
</evidence>
<dbReference type="EMBL" id="NNRJ01000058">
    <property type="protein sequence ID" value="OYR12107.1"/>
    <property type="molecule type" value="Genomic_DNA"/>
</dbReference>
<keyword evidence="1" id="KW-0472">Membrane</keyword>
<proteinExistence type="predicted"/>
<reference evidence="3 4" key="1">
    <citation type="submission" date="2017-07" db="EMBL/GenBank/DDBJ databases">
        <title>Phylogenetic study on the rhizospheric bacterium Ochrobactrum sp. A44.</title>
        <authorList>
            <person name="Krzyzanowska D.M."/>
            <person name="Ossowicki A."/>
            <person name="Rajewska M."/>
            <person name="Maciag T."/>
            <person name="Kaczynski Z."/>
            <person name="Czerwicka M."/>
            <person name="Jafra S."/>
        </authorList>
    </citation>
    <scope>NUCLEOTIDE SEQUENCE [LARGE SCALE GENOMIC DNA]</scope>
    <source>
        <strain evidence="3 4">DSM 7216</strain>
    </source>
</reference>
<sequence>MDYRDEAVLIDIGGYKLNSLLLPSKSSPPSATVIFIHGASTSLLDPLYTFRDMRPDNIQMLFVDRPGHGKSEFGPVENIRPDAQADAIAKLMQMRGIESATIIGHSYGGAVAAALAVRHPEKVSGLIFLSPAVYPWVGGIAWYNDVAKMPVIGALFGLLIAPIFGLLSLRTAMKSVFTPNKYPRDYTCRTKAWQALRPRAFRHNARELGALCDWAESAYKNYKNIVVSTIIVTGDTDDIVSPEVHAKRLAKDIHRSELIVLKGMGHKSDYVARDLVVAAIKKLAGHDLDLTAIAQRVEHQILEEQRAERGPI</sequence>
<dbReference type="InterPro" id="IPR000073">
    <property type="entry name" value="AB_hydrolase_1"/>
</dbReference>
<gene>
    <name evidence="3" type="ORF">CEV31_3648</name>
</gene>
<dbReference type="PANTHER" id="PTHR43689:SF8">
    <property type="entry name" value="ALPHA_BETA-HYDROLASES SUPERFAMILY PROTEIN"/>
    <property type="match status" value="1"/>
</dbReference>
<name>A0A256FB64_9HYPH</name>
<dbReference type="AlphaFoldDB" id="A0A256FB64"/>
<dbReference type="SUPFAM" id="SSF53474">
    <property type="entry name" value="alpha/beta-Hydrolases"/>
    <property type="match status" value="1"/>
</dbReference>
<organism evidence="3 4">
    <name type="scientific">Brucella thiophenivorans</name>
    <dbReference type="NCBI Taxonomy" id="571255"/>
    <lineage>
        <taxon>Bacteria</taxon>
        <taxon>Pseudomonadati</taxon>
        <taxon>Pseudomonadota</taxon>
        <taxon>Alphaproteobacteria</taxon>
        <taxon>Hyphomicrobiales</taxon>
        <taxon>Brucellaceae</taxon>
        <taxon>Brucella/Ochrobactrum group</taxon>
        <taxon>Brucella</taxon>
    </lineage>
</organism>
<dbReference type="Gene3D" id="3.40.50.1820">
    <property type="entry name" value="alpha/beta hydrolase"/>
    <property type="match status" value="1"/>
</dbReference>
<protein>
    <submittedName>
        <fullName evidence="3">Alpha/beta hydrolase family protein</fullName>
    </submittedName>
</protein>
<dbReference type="GO" id="GO:0016787">
    <property type="term" value="F:hydrolase activity"/>
    <property type="evidence" value="ECO:0007669"/>
    <property type="project" value="UniProtKB-KW"/>
</dbReference>
<comment type="caution">
    <text evidence="3">The sequence shown here is derived from an EMBL/GenBank/DDBJ whole genome shotgun (WGS) entry which is preliminary data.</text>
</comment>
<evidence type="ECO:0000313" key="4">
    <source>
        <dbReference type="Proteomes" id="UP000215590"/>
    </source>
</evidence>
<keyword evidence="4" id="KW-1185">Reference proteome</keyword>
<dbReference type="Proteomes" id="UP000215590">
    <property type="component" value="Unassembled WGS sequence"/>
</dbReference>
<feature type="transmembrane region" description="Helical" evidence="1">
    <location>
        <begin position="149"/>
        <end position="169"/>
    </location>
</feature>
<dbReference type="OrthoDB" id="9815441at2"/>
<keyword evidence="3" id="KW-0378">Hydrolase</keyword>
<dbReference type="Pfam" id="PF00561">
    <property type="entry name" value="Abhydrolase_1"/>
    <property type="match status" value="1"/>
</dbReference>
<accession>A0A256FB64</accession>
<evidence type="ECO:0000259" key="2">
    <source>
        <dbReference type="Pfam" id="PF00561"/>
    </source>
</evidence>
<keyword evidence="1" id="KW-0812">Transmembrane</keyword>
<evidence type="ECO:0000256" key="1">
    <source>
        <dbReference type="SAM" id="Phobius"/>
    </source>
</evidence>
<dbReference type="InterPro" id="IPR029058">
    <property type="entry name" value="AB_hydrolase_fold"/>
</dbReference>
<feature type="domain" description="AB hydrolase-1" evidence="2">
    <location>
        <begin position="32"/>
        <end position="267"/>
    </location>
</feature>
<keyword evidence="1" id="KW-1133">Transmembrane helix</keyword>
<dbReference type="PANTHER" id="PTHR43689">
    <property type="entry name" value="HYDROLASE"/>
    <property type="match status" value="1"/>
</dbReference>
<feature type="transmembrane region" description="Helical" evidence="1">
    <location>
        <begin position="123"/>
        <end position="143"/>
    </location>
</feature>
<dbReference type="PRINTS" id="PR00111">
    <property type="entry name" value="ABHYDROLASE"/>
</dbReference>